<evidence type="ECO:0000313" key="2">
    <source>
        <dbReference type="Proteomes" id="UP001138768"/>
    </source>
</evidence>
<dbReference type="NCBIfam" id="TIGR04176">
    <property type="entry name" value="MarR_EPS"/>
    <property type="match status" value="1"/>
</dbReference>
<dbReference type="Pfam" id="PF13412">
    <property type="entry name" value="HTH_24"/>
    <property type="match status" value="1"/>
</dbReference>
<dbReference type="InterPro" id="IPR036388">
    <property type="entry name" value="WH-like_DNA-bd_sf"/>
</dbReference>
<comment type="caution">
    <text evidence="1">The sequence shown here is derived from an EMBL/GenBank/DDBJ whole genome shotgun (WGS) entry which is preliminary data.</text>
</comment>
<dbReference type="Proteomes" id="UP001138768">
    <property type="component" value="Unassembled WGS sequence"/>
</dbReference>
<evidence type="ECO:0000313" key="1">
    <source>
        <dbReference type="EMBL" id="MBK1621618.1"/>
    </source>
</evidence>
<accession>A0A9X0WEM8</accession>
<dbReference type="EMBL" id="NRRY01000090">
    <property type="protein sequence ID" value="MBK1621618.1"/>
    <property type="molecule type" value="Genomic_DNA"/>
</dbReference>
<sequence>MDVLILRQLARQPHTTQREFAKLLSVSLGRVNYCINALLDKGWIKAQNFKRSDKKLAYAYLLTPEGLENKARITASFLQRKRAEYDALRAEIEQLSAEIEVEDAPKALLPDAEQNA</sequence>
<dbReference type="InterPro" id="IPR026433">
    <property type="entry name" value="MarR_EPS"/>
</dbReference>
<organism evidence="1 2">
    <name type="scientific">Lamprobacter modestohalophilus</name>
    <dbReference type="NCBI Taxonomy" id="1064514"/>
    <lineage>
        <taxon>Bacteria</taxon>
        <taxon>Pseudomonadati</taxon>
        <taxon>Pseudomonadota</taxon>
        <taxon>Gammaproteobacteria</taxon>
        <taxon>Chromatiales</taxon>
        <taxon>Chromatiaceae</taxon>
        <taxon>Lamprobacter</taxon>
    </lineage>
</organism>
<dbReference type="Gene3D" id="1.10.10.10">
    <property type="entry name" value="Winged helix-like DNA-binding domain superfamily/Winged helix DNA-binding domain"/>
    <property type="match status" value="1"/>
</dbReference>
<reference evidence="1 2" key="1">
    <citation type="journal article" date="2020" name="Microorganisms">
        <title>Osmotic Adaptation and Compatible Solute Biosynthesis of Phototrophic Bacteria as Revealed from Genome Analyses.</title>
        <authorList>
            <person name="Imhoff J.F."/>
            <person name="Rahn T."/>
            <person name="Kunzel S."/>
            <person name="Keller A."/>
            <person name="Neulinger S.C."/>
        </authorList>
    </citation>
    <scope>NUCLEOTIDE SEQUENCE [LARGE SCALE GENOMIC DNA]</scope>
    <source>
        <strain evidence="1 2">DSM 25653</strain>
    </source>
</reference>
<dbReference type="InterPro" id="IPR036390">
    <property type="entry name" value="WH_DNA-bd_sf"/>
</dbReference>
<keyword evidence="2" id="KW-1185">Reference proteome</keyword>
<gene>
    <name evidence="1" type="ORF">CKO42_25105</name>
</gene>
<dbReference type="SUPFAM" id="SSF46785">
    <property type="entry name" value="Winged helix' DNA-binding domain"/>
    <property type="match status" value="1"/>
</dbReference>
<protein>
    <submittedName>
        <fullName evidence="1">MarR family EPS-associated transcriptional regulator</fullName>
    </submittedName>
</protein>
<name>A0A9X0WEM8_9GAMM</name>
<dbReference type="AlphaFoldDB" id="A0A9X0WEM8"/>
<proteinExistence type="predicted"/>